<name>A0AAP2DSP9_9BACT</name>
<proteinExistence type="predicted"/>
<dbReference type="SMART" id="SM00046">
    <property type="entry name" value="DAGKc"/>
    <property type="match status" value="1"/>
</dbReference>
<keyword evidence="2" id="KW-0547">Nucleotide-binding</keyword>
<dbReference type="InterPro" id="IPR045540">
    <property type="entry name" value="YegS/DAGK_C"/>
</dbReference>
<evidence type="ECO:0000313" key="6">
    <source>
        <dbReference type="EMBL" id="MBT1700618.1"/>
    </source>
</evidence>
<dbReference type="InterPro" id="IPR001206">
    <property type="entry name" value="Diacylglycerol_kinase_cat_dom"/>
</dbReference>
<dbReference type="Pfam" id="PF19279">
    <property type="entry name" value="YegS_C"/>
    <property type="match status" value="1"/>
</dbReference>
<dbReference type="PROSITE" id="PS50146">
    <property type="entry name" value="DAGK"/>
    <property type="match status" value="1"/>
</dbReference>
<dbReference type="Proteomes" id="UP001319200">
    <property type="component" value="Unassembled WGS sequence"/>
</dbReference>
<keyword evidence="4" id="KW-0067">ATP-binding</keyword>
<gene>
    <name evidence="6" type="ORF">KK083_27260</name>
</gene>
<organism evidence="6 7">
    <name type="scientific">Chryseosolibacter histidini</name>
    <dbReference type="NCBI Taxonomy" id="2782349"/>
    <lineage>
        <taxon>Bacteria</taxon>
        <taxon>Pseudomonadati</taxon>
        <taxon>Bacteroidota</taxon>
        <taxon>Cytophagia</taxon>
        <taxon>Cytophagales</taxon>
        <taxon>Chryseotaleaceae</taxon>
        <taxon>Chryseosolibacter</taxon>
    </lineage>
</organism>
<keyword evidence="7" id="KW-1185">Reference proteome</keyword>
<dbReference type="GO" id="GO:0016301">
    <property type="term" value="F:kinase activity"/>
    <property type="evidence" value="ECO:0007669"/>
    <property type="project" value="UniProtKB-KW"/>
</dbReference>
<dbReference type="InterPro" id="IPR017438">
    <property type="entry name" value="ATP-NAD_kinase_N"/>
</dbReference>
<dbReference type="InterPro" id="IPR016064">
    <property type="entry name" value="NAD/diacylglycerol_kinase_sf"/>
</dbReference>
<dbReference type="GO" id="GO:0005524">
    <property type="term" value="F:ATP binding"/>
    <property type="evidence" value="ECO:0007669"/>
    <property type="project" value="UniProtKB-KW"/>
</dbReference>
<evidence type="ECO:0000256" key="1">
    <source>
        <dbReference type="ARBA" id="ARBA00022679"/>
    </source>
</evidence>
<dbReference type="Pfam" id="PF00781">
    <property type="entry name" value="DAGK_cat"/>
    <property type="match status" value="1"/>
</dbReference>
<evidence type="ECO:0000256" key="3">
    <source>
        <dbReference type="ARBA" id="ARBA00022777"/>
    </source>
</evidence>
<dbReference type="SUPFAM" id="SSF111331">
    <property type="entry name" value="NAD kinase/diacylglycerol kinase-like"/>
    <property type="match status" value="1"/>
</dbReference>
<feature type="domain" description="DAGKc" evidence="5">
    <location>
        <begin position="1"/>
        <end position="121"/>
    </location>
</feature>
<dbReference type="Gene3D" id="2.60.200.40">
    <property type="match status" value="1"/>
</dbReference>
<evidence type="ECO:0000256" key="4">
    <source>
        <dbReference type="ARBA" id="ARBA00022840"/>
    </source>
</evidence>
<comment type="caution">
    <text evidence="6">The sequence shown here is derived from an EMBL/GenBank/DDBJ whole genome shotgun (WGS) entry which is preliminary data.</text>
</comment>
<dbReference type="Gene3D" id="3.40.50.10330">
    <property type="entry name" value="Probable inorganic polyphosphate/atp-NAD kinase, domain 1"/>
    <property type="match status" value="1"/>
</dbReference>
<keyword evidence="3 6" id="KW-0418">Kinase</keyword>
<dbReference type="RefSeq" id="WP_254169307.1">
    <property type="nucleotide sequence ID" value="NZ_JAHESF010000044.1"/>
</dbReference>
<evidence type="ECO:0000256" key="2">
    <source>
        <dbReference type="ARBA" id="ARBA00022741"/>
    </source>
</evidence>
<accession>A0AAP2DSP9</accession>
<dbReference type="AlphaFoldDB" id="A0AAP2DSP9"/>
<evidence type="ECO:0000313" key="7">
    <source>
        <dbReference type="Proteomes" id="UP001319200"/>
    </source>
</evidence>
<keyword evidence="1" id="KW-0808">Transferase</keyword>
<sequence>MRSANILHNPKAGEGEYTKKKLLTLIRNAGFECSYSSTKKKGWDDVEAAADFVVLAGGDGTVRKVAAVMLDRKMPIGIIPLGTANNIATTLGITGEPKDIIETWNNKNIKKYDVGRIYGLKKAEFFLEGFGYGVFPRLMKVMQKKKERLSDSPEKNLKMALEELHDIILNSKARYCKISLDGADHSGKFLLAEVMNTQSIGPNLNLAPFADPGDGSFDVILIAERQREEFASYVHNKLHGIEQAPVFNILNAKNLDIYWEGRLLHVDDEILELKEPVEVKIKLQEGVLEFLVPEHPSESINAIEKAKAAEKPSSANSA</sequence>
<dbReference type="PANTHER" id="PTHR12358:SF54">
    <property type="entry name" value="SPHINGOSINE KINASE RELATED PROTEIN"/>
    <property type="match status" value="1"/>
</dbReference>
<dbReference type="InterPro" id="IPR050187">
    <property type="entry name" value="Lipid_Phosphate_FormReg"/>
</dbReference>
<dbReference type="EMBL" id="JAHESF010000044">
    <property type="protein sequence ID" value="MBT1700618.1"/>
    <property type="molecule type" value="Genomic_DNA"/>
</dbReference>
<protein>
    <submittedName>
        <fullName evidence="6">NAD(+)/NADH kinase</fullName>
    </submittedName>
</protein>
<dbReference type="PANTHER" id="PTHR12358">
    <property type="entry name" value="SPHINGOSINE KINASE"/>
    <property type="match status" value="1"/>
</dbReference>
<reference evidence="6 7" key="1">
    <citation type="submission" date="2021-05" db="EMBL/GenBank/DDBJ databases">
        <title>A Polyphasic approach of four new species of the genus Ohtaekwangia: Ohtaekwangia histidinii sp. nov., Ohtaekwangia cretensis sp. nov., Ohtaekwangia indiensis sp. nov., Ohtaekwangia reichenbachii sp. nov. from diverse environment.</title>
        <authorList>
            <person name="Octaviana S."/>
        </authorList>
    </citation>
    <scope>NUCLEOTIDE SEQUENCE [LARGE SCALE GENOMIC DNA]</scope>
    <source>
        <strain evidence="6 7">PWU4</strain>
    </source>
</reference>
<evidence type="ECO:0000259" key="5">
    <source>
        <dbReference type="PROSITE" id="PS50146"/>
    </source>
</evidence>